<protein>
    <submittedName>
        <fullName evidence="2">Uncharacterized protein</fullName>
    </submittedName>
</protein>
<reference evidence="2" key="1">
    <citation type="submission" date="2020-11" db="EMBL/GenBank/DDBJ databases">
        <authorList>
            <person name="Tran Van P."/>
        </authorList>
    </citation>
    <scope>NUCLEOTIDE SEQUENCE</scope>
</reference>
<dbReference type="OrthoDB" id="10602059at2759"/>
<keyword evidence="3" id="KW-1185">Reference proteome</keyword>
<organism evidence="2">
    <name type="scientific">Medioppia subpectinata</name>
    <dbReference type="NCBI Taxonomy" id="1979941"/>
    <lineage>
        <taxon>Eukaryota</taxon>
        <taxon>Metazoa</taxon>
        <taxon>Ecdysozoa</taxon>
        <taxon>Arthropoda</taxon>
        <taxon>Chelicerata</taxon>
        <taxon>Arachnida</taxon>
        <taxon>Acari</taxon>
        <taxon>Acariformes</taxon>
        <taxon>Sarcoptiformes</taxon>
        <taxon>Oribatida</taxon>
        <taxon>Brachypylina</taxon>
        <taxon>Oppioidea</taxon>
        <taxon>Oppiidae</taxon>
        <taxon>Medioppia</taxon>
    </lineage>
</organism>
<evidence type="ECO:0000256" key="1">
    <source>
        <dbReference type="SAM" id="MobiDB-lite"/>
    </source>
</evidence>
<evidence type="ECO:0000313" key="3">
    <source>
        <dbReference type="Proteomes" id="UP000759131"/>
    </source>
</evidence>
<feature type="compositionally biased region" description="Polar residues" evidence="1">
    <location>
        <begin position="114"/>
        <end position="128"/>
    </location>
</feature>
<dbReference type="Proteomes" id="UP000759131">
    <property type="component" value="Unassembled WGS sequence"/>
</dbReference>
<gene>
    <name evidence="2" type="ORF">OSB1V03_LOCUS18950</name>
</gene>
<accession>A0A7R9QDS2</accession>
<sequence length="223" mass="26164">NSYEKFIDNNNNFNKNYNYDKNFDKNYEKNFDKNDDQNINKNYDKTYDKNFKDPPEETTSDYVPAVTDGKPMEFKVIGRKIKLKYFEIKGKYRGNGDNKWLQKLQEKLNRWKRSPQSGNSGQDNSMLGQAQKVWDQTKSRIKLASDMATNTIKGESVRFRADVNTTRSVYFQPISLEPYIFSNKLVLKRPPVSRQDFRQQLSAGLPDIILTPWIASEIIPYLD</sequence>
<name>A0A7R9QDS2_9ACAR</name>
<proteinExistence type="predicted"/>
<dbReference type="EMBL" id="CAJPIZ010026356">
    <property type="protein sequence ID" value="CAG2119000.1"/>
    <property type="molecule type" value="Genomic_DNA"/>
</dbReference>
<dbReference type="EMBL" id="OC880931">
    <property type="protein sequence ID" value="CAD7642021.1"/>
    <property type="molecule type" value="Genomic_DNA"/>
</dbReference>
<feature type="non-terminal residue" evidence="2">
    <location>
        <position position="1"/>
    </location>
</feature>
<feature type="non-terminal residue" evidence="2">
    <location>
        <position position="223"/>
    </location>
</feature>
<evidence type="ECO:0000313" key="2">
    <source>
        <dbReference type="EMBL" id="CAD7642021.1"/>
    </source>
</evidence>
<feature type="region of interest" description="Disordered" evidence="1">
    <location>
        <begin position="110"/>
        <end position="129"/>
    </location>
</feature>
<dbReference type="AlphaFoldDB" id="A0A7R9QDS2"/>